<evidence type="ECO:0008006" key="5">
    <source>
        <dbReference type="Google" id="ProtNLM"/>
    </source>
</evidence>
<evidence type="ECO:0000313" key="3">
    <source>
        <dbReference type="EMBL" id="ESO87257.1"/>
    </source>
</evidence>
<dbReference type="Proteomes" id="UP000030746">
    <property type="component" value="Unassembled WGS sequence"/>
</dbReference>
<dbReference type="RefSeq" id="XP_009062203.1">
    <property type="nucleotide sequence ID" value="XM_009063955.1"/>
</dbReference>
<feature type="signal peptide" evidence="2">
    <location>
        <begin position="1"/>
        <end position="23"/>
    </location>
</feature>
<keyword evidence="1" id="KW-1133">Transmembrane helix</keyword>
<sequence>MMVTDTISKCVFGLFLVCTVVQGLKGVSTCYGPTSLPCTSPTLICGDGEVISVATGIYGQKAASDNCPSGGNICTANATCCTFLKTKELREKMSPELIKSVQQNCTYQQSCTLNIPYTSSQDYHFTYFSYHCIEAAAVLSLMCKDTVSANSKSYMFYFGKQRSDKLAVNCSCELQSSSDVTMSTRYVHLSPQTCPSFQSTLSRFNLSTCNATHGFVREYKFVDHFLPPVVLSVENLLARDDDIFWVEFYSRERKPITVSCSGCGIDIQGACGRTSHVLQTCYGGEMCSEHELKCKEGQNIALTSSVYFGGRSYRSPVCEYATCNSVSRCCSFEGGDALRTFNEDELNTLYDTCLFKESCTSIPQYRNPGNSTYISYKYDCIPESSIIDMMEEESVSGFTEVFVKYSGNRRSNGTTINCGCEVTSPASTITLAVYQIRMHPDSCCQLSMTSPDTNLPEGCTKHGLKQFRSRNVVVTVPFRISFSKMVARPEDSVVLRLSSGKGVELNCGGCPEYAVDPRVICDYPDPTTTPDPDNDTAAIAAGVMGSLVFIFLIACIVWMCKKKKKKKINDDGF</sequence>
<feature type="transmembrane region" description="Helical" evidence="1">
    <location>
        <begin position="537"/>
        <end position="560"/>
    </location>
</feature>
<dbReference type="AlphaFoldDB" id="V3ZSB1"/>
<keyword evidence="1" id="KW-0472">Membrane</keyword>
<keyword evidence="4" id="KW-1185">Reference proteome</keyword>
<accession>V3ZSB1</accession>
<dbReference type="KEGG" id="lgi:LOTGIDRAFT_154759"/>
<evidence type="ECO:0000256" key="1">
    <source>
        <dbReference type="SAM" id="Phobius"/>
    </source>
</evidence>
<dbReference type="HOGENOM" id="CLU_475927_0_0_1"/>
<proteinExistence type="predicted"/>
<organism evidence="3 4">
    <name type="scientific">Lottia gigantea</name>
    <name type="common">Giant owl limpet</name>
    <dbReference type="NCBI Taxonomy" id="225164"/>
    <lineage>
        <taxon>Eukaryota</taxon>
        <taxon>Metazoa</taxon>
        <taxon>Spiralia</taxon>
        <taxon>Lophotrochozoa</taxon>
        <taxon>Mollusca</taxon>
        <taxon>Gastropoda</taxon>
        <taxon>Patellogastropoda</taxon>
        <taxon>Lottioidea</taxon>
        <taxon>Lottiidae</taxon>
        <taxon>Lottia</taxon>
    </lineage>
</organism>
<dbReference type="GeneID" id="20236388"/>
<gene>
    <name evidence="3" type="ORF">LOTGIDRAFT_154759</name>
</gene>
<name>V3ZSB1_LOTGI</name>
<protein>
    <recommendedName>
        <fullName evidence="5">CUB domain-containing protein</fullName>
    </recommendedName>
</protein>
<dbReference type="OrthoDB" id="6110166at2759"/>
<evidence type="ECO:0000313" key="4">
    <source>
        <dbReference type="Proteomes" id="UP000030746"/>
    </source>
</evidence>
<evidence type="ECO:0000256" key="2">
    <source>
        <dbReference type="SAM" id="SignalP"/>
    </source>
</evidence>
<dbReference type="EMBL" id="KB202953">
    <property type="protein sequence ID" value="ESO87257.1"/>
    <property type="molecule type" value="Genomic_DNA"/>
</dbReference>
<reference evidence="3 4" key="1">
    <citation type="journal article" date="2013" name="Nature">
        <title>Insights into bilaterian evolution from three spiralian genomes.</title>
        <authorList>
            <person name="Simakov O."/>
            <person name="Marletaz F."/>
            <person name="Cho S.J."/>
            <person name="Edsinger-Gonzales E."/>
            <person name="Havlak P."/>
            <person name="Hellsten U."/>
            <person name="Kuo D.H."/>
            <person name="Larsson T."/>
            <person name="Lv J."/>
            <person name="Arendt D."/>
            <person name="Savage R."/>
            <person name="Osoegawa K."/>
            <person name="de Jong P."/>
            <person name="Grimwood J."/>
            <person name="Chapman J.A."/>
            <person name="Shapiro H."/>
            <person name="Aerts A."/>
            <person name="Otillar R.P."/>
            <person name="Terry A.Y."/>
            <person name="Boore J.L."/>
            <person name="Grigoriev I.V."/>
            <person name="Lindberg D.R."/>
            <person name="Seaver E.C."/>
            <person name="Weisblat D.A."/>
            <person name="Putnam N.H."/>
            <person name="Rokhsar D.S."/>
        </authorList>
    </citation>
    <scope>NUCLEOTIDE SEQUENCE [LARGE SCALE GENOMIC DNA]</scope>
</reference>
<keyword evidence="2" id="KW-0732">Signal</keyword>
<dbReference type="CTD" id="20236388"/>
<keyword evidence="1" id="KW-0812">Transmembrane</keyword>
<feature type="chain" id="PRO_5004717996" description="CUB domain-containing protein" evidence="2">
    <location>
        <begin position="24"/>
        <end position="573"/>
    </location>
</feature>